<keyword evidence="2" id="KW-1185">Reference proteome</keyword>
<dbReference type="Proteomes" id="UP001163324">
    <property type="component" value="Chromosome 8"/>
</dbReference>
<protein>
    <submittedName>
        <fullName evidence="1">Uncharacterized protein</fullName>
    </submittedName>
</protein>
<sequence length="442" mass="49473">MMSEKVSDETENRLGDLLTAFKYRSSSPSQRPQAIQSPSTMDFQDYRSETPDIDRFREKIYEQEPSIFVEPQTPSLKDAGGNMTSEYASESHGAEGERNPHESQTATKKRKNLGHARTPVEYFALKRQRDLEINGMNGEAGDVSKRQKTTSTTNTSTLVASAPHTLARDQSIDDDSGQGAAASMPDFTAKTKKEQLKQITANIPKGYDTRRAKNQKKDLDNAVKVFGYKRLQAVDAGCLSRNVTRASSRGGIIGDEMGMGKTVTSLACISANPAHHHPSAQSNTATLVVVPNMNMANQWLSETRAHCKAPFSTCTQIYRKGPGDNIRSYVDLQIVITTYHEIRRQFPTSAAMEKLKNDCEGDNTSFQQGMEAMQGELFKERWYRVILDEAHSIKEYTTTKLYPYLRFIGAKFCNNRRNFMRNYVGHENAKGQFGRSSINGDV</sequence>
<evidence type="ECO:0000313" key="1">
    <source>
        <dbReference type="EMBL" id="KAI9897291.1"/>
    </source>
</evidence>
<organism evidence="1 2">
    <name type="scientific">Trichothecium roseum</name>
    <dbReference type="NCBI Taxonomy" id="47278"/>
    <lineage>
        <taxon>Eukaryota</taxon>
        <taxon>Fungi</taxon>
        <taxon>Dikarya</taxon>
        <taxon>Ascomycota</taxon>
        <taxon>Pezizomycotina</taxon>
        <taxon>Sordariomycetes</taxon>
        <taxon>Hypocreomycetidae</taxon>
        <taxon>Hypocreales</taxon>
        <taxon>Hypocreales incertae sedis</taxon>
        <taxon>Trichothecium</taxon>
    </lineage>
</organism>
<name>A0ACC0UT75_9HYPO</name>
<evidence type="ECO:0000313" key="2">
    <source>
        <dbReference type="Proteomes" id="UP001163324"/>
    </source>
</evidence>
<proteinExistence type="predicted"/>
<accession>A0ACC0UT75</accession>
<comment type="caution">
    <text evidence="1">The sequence shown here is derived from an EMBL/GenBank/DDBJ whole genome shotgun (WGS) entry which is preliminary data.</text>
</comment>
<dbReference type="EMBL" id="CM047947">
    <property type="protein sequence ID" value="KAI9897291.1"/>
    <property type="molecule type" value="Genomic_DNA"/>
</dbReference>
<gene>
    <name evidence="1" type="ORF">N3K66_008313</name>
</gene>
<reference evidence="1" key="1">
    <citation type="submission" date="2022-10" db="EMBL/GenBank/DDBJ databases">
        <title>Complete Genome of Trichothecium roseum strain YXFP-22015, a Plant Pathogen Isolated from Citrus.</title>
        <authorList>
            <person name="Wang Y."/>
            <person name="Zhu L."/>
        </authorList>
    </citation>
    <scope>NUCLEOTIDE SEQUENCE</scope>
    <source>
        <strain evidence="1">YXFP-22015</strain>
    </source>
</reference>